<dbReference type="PIRSF" id="PIRSF006060">
    <property type="entry name" value="AA_transporter"/>
    <property type="match status" value="1"/>
</dbReference>
<dbReference type="OrthoDB" id="4448636at2759"/>
<name>A0A2I1CMS5_ASPN1</name>
<feature type="region of interest" description="Disordered" evidence="5">
    <location>
        <begin position="472"/>
        <end position="498"/>
    </location>
</feature>
<comment type="subcellular location">
    <subcellularLocation>
        <location evidence="1">Membrane</location>
        <topology evidence="1">Multi-pass membrane protein</topology>
    </subcellularLocation>
</comment>
<proteinExistence type="predicted"/>
<feature type="transmembrane region" description="Helical" evidence="6">
    <location>
        <begin position="107"/>
        <end position="124"/>
    </location>
</feature>
<evidence type="ECO:0000256" key="3">
    <source>
        <dbReference type="ARBA" id="ARBA00022989"/>
    </source>
</evidence>
<dbReference type="PANTHER" id="PTHR43341">
    <property type="entry name" value="AMINO ACID PERMEASE"/>
    <property type="match status" value="1"/>
</dbReference>
<feature type="transmembrane region" description="Helical" evidence="6">
    <location>
        <begin position="30"/>
        <end position="50"/>
    </location>
</feature>
<evidence type="ECO:0000259" key="7">
    <source>
        <dbReference type="Pfam" id="PF00324"/>
    </source>
</evidence>
<accession>A0A2I1CMS5</accession>
<dbReference type="PANTHER" id="PTHR43341:SF34">
    <property type="entry name" value="TRANSPORTER, PUTATIVE (EUROFUNG)-RELATED"/>
    <property type="match status" value="1"/>
</dbReference>
<evidence type="ECO:0000313" key="9">
    <source>
        <dbReference type="Proteomes" id="UP000234474"/>
    </source>
</evidence>
<dbReference type="GO" id="GO:0015171">
    <property type="term" value="F:amino acid transmembrane transporter activity"/>
    <property type="evidence" value="ECO:0007669"/>
    <property type="project" value="TreeGrafter"/>
</dbReference>
<dbReference type="STRING" id="1392255.A0A2I1CMS5"/>
<dbReference type="FunFam" id="1.20.1740.10:FF:000087">
    <property type="entry name" value="Proline permease, putative"/>
    <property type="match status" value="1"/>
</dbReference>
<evidence type="ECO:0000256" key="1">
    <source>
        <dbReference type="ARBA" id="ARBA00004141"/>
    </source>
</evidence>
<reference evidence="9" key="1">
    <citation type="journal article" date="2018" name="Proc. Natl. Acad. Sci. U.S.A.">
        <title>Linking secondary metabolites to gene clusters through genome sequencing of six diverse Aspergillus species.</title>
        <authorList>
            <person name="Kaerboelling I."/>
            <person name="Vesth T.C."/>
            <person name="Frisvad J.C."/>
            <person name="Nybo J.L."/>
            <person name="Theobald S."/>
            <person name="Kuo A."/>
            <person name="Bowyer P."/>
            <person name="Matsuda Y."/>
            <person name="Mondo S."/>
            <person name="Lyhne E.K."/>
            <person name="Kogle M.E."/>
            <person name="Clum A."/>
            <person name="Lipzen A."/>
            <person name="Salamov A."/>
            <person name="Ngan C.Y."/>
            <person name="Daum C."/>
            <person name="Chiniquy J."/>
            <person name="Barry K."/>
            <person name="LaButti K."/>
            <person name="Haridas S."/>
            <person name="Simmons B.A."/>
            <person name="Magnuson J.K."/>
            <person name="Mortensen U.H."/>
            <person name="Larsen T.O."/>
            <person name="Grigoriev I.V."/>
            <person name="Baker S.E."/>
            <person name="Andersen M.R."/>
        </authorList>
    </citation>
    <scope>NUCLEOTIDE SEQUENCE [LARGE SCALE GENOMIC DNA]</scope>
    <source>
        <strain evidence="9">IBT 16806</strain>
    </source>
</reference>
<feature type="transmembrane region" description="Helical" evidence="6">
    <location>
        <begin position="280"/>
        <end position="301"/>
    </location>
</feature>
<evidence type="ECO:0000256" key="6">
    <source>
        <dbReference type="SAM" id="Phobius"/>
    </source>
</evidence>
<dbReference type="Pfam" id="PF00324">
    <property type="entry name" value="AA_permease"/>
    <property type="match status" value="1"/>
</dbReference>
<feature type="transmembrane region" description="Helical" evidence="6">
    <location>
        <begin position="78"/>
        <end position="101"/>
    </location>
</feature>
<dbReference type="AlphaFoldDB" id="A0A2I1CMS5"/>
<gene>
    <name evidence="8" type="ORF">P174DRAFT_361919</name>
</gene>
<organism evidence="8 9">
    <name type="scientific">Aspergillus novofumigatus (strain IBT 16806)</name>
    <dbReference type="NCBI Taxonomy" id="1392255"/>
    <lineage>
        <taxon>Eukaryota</taxon>
        <taxon>Fungi</taxon>
        <taxon>Dikarya</taxon>
        <taxon>Ascomycota</taxon>
        <taxon>Pezizomycotina</taxon>
        <taxon>Eurotiomycetes</taxon>
        <taxon>Eurotiomycetidae</taxon>
        <taxon>Eurotiales</taxon>
        <taxon>Aspergillaceae</taxon>
        <taxon>Aspergillus</taxon>
        <taxon>Aspergillus subgen. Fumigati</taxon>
    </lineage>
</organism>
<dbReference type="RefSeq" id="XP_024687522.1">
    <property type="nucleotide sequence ID" value="XM_024821821.1"/>
</dbReference>
<feature type="transmembrane region" description="Helical" evidence="6">
    <location>
        <begin position="401"/>
        <end position="423"/>
    </location>
</feature>
<dbReference type="InterPro" id="IPR050524">
    <property type="entry name" value="APC_YAT"/>
</dbReference>
<dbReference type="Proteomes" id="UP000234474">
    <property type="component" value="Unassembled WGS sequence"/>
</dbReference>
<keyword evidence="4 6" id="KW-0472">Membrane</keyword>
<feature type="transmembrane region" description="Helical" evidence="6">
    <location>
        <begin position="359"/>
        <end position="381"/>
    </location>
</feature>
<keyword evidence="9" id="KW-1185">Reference proteome</keyword>
<comment type="caution">
    <text evidence="8">The sequence shown here is derived from an EMBL/GenBank/DDBJ whole genome shotgun (WGS) entry which is preliminary data.</text>
</comment>
<feature type="transmembrane region" description="Helical" evidence="6">
    <location>
        <begin position="230"/>
        <end position="249"/>
    </location>
</feature>
<feature type="transmembrane region" description="Helical" evidence="6">
    <location>
        <begin position="329"/>
        <end position="347"/>
    </location>
</feature>
<sequence length="498" mass="54502">MAVGPTLGTGLFIGGGQALAAGGPASLLFSYLFLSVLVYCLTTALSEIAAHMPAQDGTMVSHTYRYASKPLAFSMGYLRWYSLSMLIPFEITNAIVSLGMVNPSPAVALRVSIPTLIIFGFNMLPERSFKRSEAVFTYLKLITTTGLVFLSVVFAIPGAPHSPVQGFHYWNEPGPMNEFIYDGHLGRLLGLLQCLLYSTIAFVFTPELIVQRIEQLDSKQQANILSVSRIDMIHLFVVYILNAVAMGVMSPFNDPSLTNHGVGAGTSPYLVAIKRSGIPVLPVVVTALIFLSSVASGRSFLFTSSRTLHSLAEAGHAPELFRRRNRWDVPYVAVITSALFSSFAYFSAMISSSIVFNSLMYFITTCGCISWVGTCVVYLYFRRQTQALGFTSVHRARIQPYGVYFGIVTCTLLPIVNTFIIATPSQLAASKLLPVYFGISSFFLLYIGHHVGCAVIRRRARMKETSIEEPGDWSIELPSTTPNDRTEGADPSLHNTAL</sequence>
<dbReference type="VEuPathDB" id="FungiDB:P174DRAFT_361919"/>
<feature type="transmembrane region" description="Helical" evidence="6">
    <location>
        <begin position="136"/>
        <end position="156"/>
    </location>
</feature>
<dbReference type="InterPro" id="IPR004841">
    <property type="entry name" value="AA-permease/SLC12A_dom"/>
</dbReference>
<evidence type="ECO:0000313" key="8">
    <source>
        <dbReference type="EMBL" id="PKX98927.1"/>
    </source>
</evidence>
<feature type="domain" description="Amino acid permease/ SLC12A" evidence="7">
    <location>
        <begin position="1"/>
        <end position="451"/>
    </location>
</feature>
<evidence type="ECO:0000256" key="5">
    <source>
        <dbReference type="SAM" id="MobiDB-lite"/>
    </source>
</evidence>
<evidence type="ECO:0000256" key="4">
    <source>
        <dbReference type="ARBA" id="ARBA00023136"/>
    </source>
</evidence>
<dbReference type="EMBL" id="MSZS01000001">
    <property type="protein sequence ID" value="PKX98927.1"/>
    <property type="molecule type" value="Genomic_DNA"/>
</dbReference>
<feature type="transmembrane region" description="Helical" evidence="6">
    <location>
        <begin position="188"/>
        <end position="210"/>
    </location>
</feature>
<protein>
    <submittedName>
        <fullName evidence="8">Putative proline permease</fullName>
    </submittedName>
</protein>
<keyword evidence="2 6" id="KW-0812">Transmembrane</keyword>
<dbReference type="GO" id="GO:0016020">
    <property type="term" value="C:membrane"/>
    <property type="evidence" value="ECO:0007669"/>
    <property type="project" value="UniProtKB-SubCell"/>
</dbReference>
<dbReference type="OMA" id="SRTLCAM"/>
<dbReference type="Gene3D" id="1.20.1740.10">
    <property type="entry name" value="Amino acid/polyamine transporter I"/>
    <property type="match status" value="1"/>
</dbReference>
<keyword evidence="3 6" id="KW-1133">Transmembrane helix</keyword>
<dbReference type="GeneID" id="36529147"/>
<feature type="transmembrane region" description="Helical" evidence="6">
    <location>
        <begin position="435"/>
        <end position="456"/>
    </location>
</feature>
<evidence type="ECO:0000256" key="2">
    <source>
        <dbReference type="ARBA" id="ARBA00022692"/>
    </source>
</evidence>